<gene>
    <name evidence="3" type="ORF">Bca52824_014073</name>
</gene>
<dbReference type="OrthoDB" id="753861at2759"/>
<feature type="domain" description="ELM2" evidence="2">
    <location>
        <begin position="144"/>
        <end position="195"/>
    </location>
</feature>
<proteinExistence type="predicted"/>
<evidence type="ECO:0000313" key="3">
    <source>
        <dbReference type="EMBL" id="KAG2320860.1"/>
    </source>
</evidence>
<accession>A0A8X8B330</accession>
<organism evidence="3 4">
    <name type="scientific">Brassica carinata</name>
    <name type="common">Ethiopian mustard</name>
    <name type="synonym">Abyssinian cabbage</name>
    <dbReference type="NCBI Taxonomy" id="52824"/>
    <lineage>
        <taxon>Eukaryota</taxon>
        <taxon>Viridiplantae</taxon>
        <taxon>Streptophyta</taxon>
        <taxon>Embryophyta</taxon>
        <taxon>Tracheophyta</taxon>
        <taxon>Spermatophyta</taxon>
        <taxon>Magnoliopsida</taxon>
        <taxon>eudicotyledons</taxon>
        <taxon>Gunneridae</taxon>
        <taxon>Pentapetalae</taxon>
        <taxon>rosids</taxon>
        <taxon>malvids</taxon>
        <taxon>Brassicales</taxon>
        <taxon>Brassicaceae</taxon>
        <taxon>Brassiceae</taxon>
        <taxon>Brassica</taxon>
    </lineage>
</organism>
<evidence type="ECO:0000259" key="2">
    <source>
        <dbReference type="PROSITE" id="PS51156"/>
    </source>
</evidence>
<protein>
    <recommendedName>
        <fullName evidence="2">ELM2 domain-containing protein</fullName>
    </recommendedName>
</protein>
<dbReference type="PROSITE" id="PS51156">
    <property type="entry name" value="ELM2"/>
    <property type="match status" value="1"/>
</dbReference>
<keyword evidence="4" id="KW-1185">Reference proteome</keyword>
<reference evidence="3 4" key="1">
    <citation type="submission" date="2020-02" db="EMBL/GenBank/DDBJ databases">
        <authorList>
            <person name="Ma Q."/>
            <person name="Huang Y."/>
            <person name="Song X."/>
            <person name="Pei D."/>
        </authorList>
    </citation>
    <scope>NUCLEOTIDE SEQUENCE [LARGE SCALE GENOMIC DNA]</scope>
    <source>
        <strain evidence="3">Sxm20200214</strain>
        <tissue evidence="3">Leaf</tissue>
    </source>
</reference>
<evidence type="ECO:0000313" key="4">
    <source>
        <dbReference type="Proteomes" id="UP000886595"/>
    </source>
</evidence>
<dbReference type="EMBL" id="JAAMPC010000003">
    <property type="protein sequence ID" value="KAG2320860.1"/>
    <property type="molecule type" value="Genomic_DNA"/>
</dbReference>
<sequence>MTSRNVPYRTHPLVPRVHHPYYVTPQGSCDSFTRPYARSMCLELQRIHRSTTKQPLVYPPPPPPEIDPRQLGFSENKSRQFEEVIPRYAVSHKPLTTVANEGDVLKLQGDETADEEFSFVCPGLDMNAPVESLYSLLLDQRARKKVPVGPDHQAMLPEWEGSQKRKLVSEINRRVSTNIKDRQPTRSIMEEIFWS</sequence>
<keyword evidence="1" id="KW-0539">Nucleus</keyword>
<dbReference type="AlphaFoldDB" id="A0A8X8B330"/>
<dbReference type="Proteomes" id="UP000886595">
    <property type="component" value="Unassembled WGS sequence"/>
</dbReference>
<evidence type="ECO:0000256" key="1">
    <source>
        <dbReference type="ARBA" id="ARBA00023242"/>
    </source>
</evidence>
<comment type="caution">
    <text evidence="3">The sequence shown here is derived from an EMBL/GenBank/DDBJ whole genome shotgun (WGS) entry which is preliminary data.</text>
</comment>
<dbReference type="InterPro" id="IPR000949">
    <property type="entry name" value="ELM2_dom"/>
</dbReference>
<name>A0A8X8B330_BRACI</name>